<gene>
    <name evidence="1" type="ORF">BB934_32950</name>
</gene>
<dbReference type="OrthoDB" id="8456371at2"/>
<dbReference type="Gene3D" id="3.40.50.2300">
    <property type="match status" value="1"/>
</dbReference>
<dbReference type="SUPFAM" id="SSF53822">
    <property type="entry name" value="Periplasmic binding protein-like I"/>
    <property type="match status" value="1"/>
</dbReference>
<sequence>MAVEALKDKDPTKVMARMKEVSTDDPVFGNGSIRPDGRKIHDMHLVEVKKPGGSKGERGLYKLLATAPADQAIRPLNEGGCPLVKG</sequence>
<keyword evidence="1" id="KW-0614">Plasmid</keyword>
<proteinExistence type="predicted"/>
<dbReference type="InterPro" id="IPR028082">
    <property type="entry name" value="Peripla_BP_I"/>
</dbReference>
<evidence type="ECO:0000313" key="1">
    <source>
        <dbReference type="EMBL" id="ANY83021.1"/>
    </source>
</evidence>
<accession>A0A1B2ESS8</accession>
<geneLocation type="plasmid" evidence="1">
    <name>unnamed1</name>
</geneLocation>
<reference evidence="1" key="1">
    <citation type="submission" date="2016-07" db="EMBL/GenBank/DDBJ databases">
        <title>Microvirga ossetica sp. nov. a new species of rhizobia isolated from root nodules of the legume species Vicia alpestris Steven originated from North Ossetia region in the Caucasus.</title>
        <authorList>
            <person name="Safronova V.I."/>
            <person name="Kuznetsova I.G."/>
            <person name="Sazanova A.L."/>
            <person name="Belimov A."/>
            <person name="Andronov E."/>
            <person name="Osledkin Y.S."/>
            <person name="Onishchuk O.P."/>
            <person name="Kurchak O.N."/>
            <person name="Shaposhnikov A.I."/>
            <person name="Willems A."/>
            <person name="Tikhonovich I.A."/>
        </authorList>
    </citation>
    <scope>NUCLEOTIDE SEQUENCE [LARGE SCALE GENOMIC DNA]</scope>
    <source>
        <strain evidence="1">V5/3M</strain>
        <plasmid evidence="1">unnamed1</plasmid>
    </source>
</reference>
<protein>
    <submittedName>
        <fullName evidence="1">Uncharacterized protein</fullName>
    </submittedName>
</protein>
<dbReference type="KEGG" id="moc:BB934_32950"/>
<dbReference type="AlphaFoldDB" id="A0A1B2ESS8"/>
<organism evidence="1">
    <name type="scientific">Microvirga ossetica</name>
    <dbReference type="NCBI Taxonomy" id="1882682"/>
    <lineage>
        <taxon>Bacteria</taxon>
        <taxon>Pseudomonadati</taxon>
        <taxon>Pseudomonadota</taxon>
        <taxon>Alphaproteobacteria</taxon>
        <taxon>Hyphomicrobiales</taxon>
        <taxon>Methylobacteriaceae</taxon>
        <taxon>Microvirga</taxon>
    </lineage>
</organism>
<dbReference type="EMBL" id="CP016617">
    <property type="protein sequence ID" value="ANY83021.1"/>
    <property type="molecule type" value="Genomic_DNA"/>
</dbReference>
<name>A0A1B2ESS8_9HYPH</name>